<keyword evidence="2 6" id="KW-0812">Transmembrane</keyword>
<feature type="transmembrane region" description="Helical" evidence="6">
    <location>
        <begin position="463"/>
        <end position="480"/>
    </location>
</feature>
<feature type="transmembrane region" description="Helical" evidence="6">
    <location>
        <begin position="78"/>
        <end position="98"/>
    </location>
</feature>
<comment type="subcellular location">
    <subcellularLocation>
        <location evidence="1">Membrane</location>
        <topology evidence="1">Multi-pass membrane protein</topology>
    </subcellularLocation>
</comment>
<evidence type="ECO:0000256" key="1">
    <source>
        <dbReference type="ARBA" id="ARBA00004141"/>
    </source>
</evidence>
<evidence type="ECO:0000313" key="8">
    <source>
        <dbReference type="Proteomes" id="UP000782241"/>
    </source>
</evidence>
<gene>
    <name evidence="7" type="ORF">KAF25_002049</name>
</gene>
<keyword evidence="3 6" id="KW-1133">Transmembrane helix</keyword>
<feature type="compositionally biased region" description="Polar residues" evidence="5">
    <location>
        <begin position="1"/>
        <end position="12"/>
    </location>
</feature>
<dbReference type="Pfam" id="PF13520">
    <property type="entry name" value="AA_permease_2"/>
    <property type="match status" value="2"/>
</dbReference>
<dbReference type="InterPro" id="IPR050598">
    <property type="entry name" value="AminoAcid_Transporter"/>
</dbReference>
<feature type="compositionally biased region" description="Basic and acidic residues" evidence="5">
    <location>
        <begin position="13"/>
        <end position="30"/>
    </location>
</feature>
<dbReference type="PANTHER" id="PTHR11785">
    <property type="entry name" value="AMINO ACID TRANSPORTER"/>
    <property type="match status" value="1"/>
</dbReference>
<sequence>MAQAYSNPSSSRTSDDIELPRHDGPFEPRALQDEEQIDPWEEGLGTFDVFALIVNKMIGTGIYTAPTTVYLMTGSKSLTLGLFGVGFLYCLMSTAIYLQYAAVLPYNGGELIYLDEITAHVTPTSTDASVISVPQEHNEGINGNLERQATNSRDSTASRITNTASYGLWARFVQWRRKLMGDGLLAFIIYSLIFIVFFNSATNSMQFGRMVLLCINADQGVDNAVVDVNNDLMRYIGVTILTIICLTQFFSPSFGRRLNKFLAVVKIGFLLGLFIVGLTALSRDIKDGKGHDTTQSSDWSKWNERKVVSKVSFAKALLIVLFSFEGWENATFVAGEIPRRKHKILRRGFIWAVVTVGSLYLLVVGVTLNSLQWGDFPDQRNINYAPLLTGNKTSARRAWPIIIAISSFGSLNAIIYTFSRVKQVIGQAEVLPWSRYLKQDDCLNRTERIKENDFHYKSPQGGLIAHWSSSVILIAASASIKSTIESAGLPGYIQTYTHCFILMVMALGYLNLRSRQEALQRQGDTKGTQTSWGRLYEAVMIVTIPFYILLNIAILIINAIPDYVSSDGTPHVFPGYGFPVIVASVVVIGTAYYVLFFGAAYRYYEPLPATESDEEIPQSRMYEGILKPESRLNLMKHAGVRCEIHKDYFYKKVERMYRFGRRWRMQYSIRGVDAEYPGEPQIDQTRTTFAMFLYWVFGGTRLKEDRTPWVRLKERTERLFSW</sequence>
<evidence type="ECO:0000256" key="2">
    <source>
        <dbReference type="ARBA" id="ARBA00022692"/>
    </source>
</evidence>
<evidence type="ECO:0000313" key="7">
    <source>
        <dbReference type="EMBL" id="KAG5659490.1"/>
    </source>
</evidence>
<feature type="transmembrane region" description="Helical" evidence="6">
    <location>
        <begin position="262"/>
        <end position="281"/>
    </location>
</feature>
<dbReference type="Proteomes" id="UP000782241">
    <property type="component" value="Unassembled WGS sequence"/>
</dbReference>
<comment type="caution">
    <text evidence="7">The sequence shown here is derived from an EMBL/GenBank/DDBJ whole genome shotgun (WGS) entry which is preliminary data.</text>
</comment>
<feature type="region of interest" description="Disordered" evidence="5">
    <location>
        <begin position="1"/>
        <end position="30"/>
    </location>
</feature>
<feature type="transmembrane region" description="Helical" evidence="6">
    <location>
        <begin position="348"/>
        <end position="368"/>
    </location>
</feature>
<keyword evidence="8" id="KW-1185">Reference proteome</keyword>
<feature type="transmembrane region" description="Helical" evidence="6">
    <location>
        <begin position="184"/>
        <end position="202"/>
    </location>
</feature>
<evidence type="ECO:0000256" key="4">
    <source>
        <dbReference type="ARBA" id="ARBA00023136"/>
    </source>
</evidence>
<evidence type="ECO:0000256" key="3">
    <source>
        <dbReference type="ARBA" id="ARBA00022989"/>
    </source>
</evidence>
<dbReference type="GO" id="GO:0015179">
    <property type="term" value="F:L-amino acid transmembrane transporter activity"/>
    <property type="evidence" value="ECO:0007669"/>
    <property type="project" value="TreeGrafter"/>
</dbReference>
<name>A0A9P7KSN4_9HYPO</name>
<feature type="transmembrane region" description="Helical" evidence="6">
    <location>
        <begin position="492"/>
        <end position="512"/>
    </location>
</feature>
<proteinExistence type="predicted"/>
<feature type="transmembrane region" description="Helical" evidence="6">
    <location>
        <begin position="232"/>
        <end position="250"/>
    </location>
</feature>
<dbReference type="Gene3D" id="1.20.1740.10">
    <property type="entry name" value="Amino acid/polyamine transporter I"/>
    <property type="match status" value="1"/>
</dbReference>
<dbReference type="AlphaFoldDB" id="A0A9P7KSN4"/>
<feature type="transmembrane region" description="Helical" evidence="6">
    <location>
        <begin position="398"/>
        <end position="418"/>
    </location>
</feature>
<keyword evidence="4 6" id="KW-0472">Membrane</keyword>
<dbReference type="GO" id="GO:0016020">
    <property type="term" value="C:membrane"/>
    <property type="evidence" value="ECO:0007669"/>
    <property type="project" value="UniProtKB-SubCell"/>
</dbReference>
<dbReference type="PANTHER" id="PTHR11785:SF353">
    <property type="entry name" value="METHIONINE TRANSPORTER (EUROFUNG)"/>
    <property type="match status" value="1"/>
</dbReference>
<protein>
    <submittedName>
        <fullName evidence="7">Uncharacterized protein</fullName>
    </submittedName>
</protein>
<feature type="transmembrane region" description="Helical" evidence="6">
    <location>
        <begin position="535"/>
        <end position="560"/>
    </location>
</feature>
<feature type="transmembrane region" description="Helical" evidence="6">
    <location>
        <begin position="580"/>
        <end position="601"/>
    </location>
</feature>
<dbReference type="InterPro" id="IPR002293">
    <property type="entry name" value="AA/rel_permease1"/>
</dbReference>
<evidence type="ECO:0000256" key="6">
    <source>
        <dbReference type="SAM" id="Phobius"/>
    </source>
</evidence>
<accession>A0A9P7KSN4</accession>
<dbReference type="EMBL" id="JAGPUO010000011">
    <property type="protein sequence ID" value="KAG5659490.1"/>
    <property type="molecule type" value="Genomic_DNA"/>
</dbReference>
<reference evidence="7" key="1">
    <citation type="submission" date="2021-04" db="EMBL/GenBank/DDBJ databases">
        <title>Draft genome of Fusarium avenaceum strain F156N33, isolated from an atmospheric sample in Virginia.</title>
        <authorList>
            <person name="Yang S."/>
            <person name="Vinatzer B.A."/>
            <person name="Coleman J."/>
        </authorList>
    </citation>
    <scope>NUCLEOTIDE SEQUENCE</scope>
    <source>
        <strain evidence="7">F156N33</strain>
    </source>
</reference>
<organism evidence="7 8">
    <name type="scientific">Fusarium avenaceum</name>
    <dbReference type="NCBI Taxonomy" id="40199"/>
    <lineage>
        <taxon>Eukaryota</taxon>
        <taxon>Fungi</taxon>
        <taxon>Dikarya</taxon>
        <taxon>Ascomycota</taxon>
        <taxon>Pezizomycotina</taxon>
        <taxon>Sordariomycetes</taxon>
        <taxon>Hypocreomycetidae</taxon>
        <taxon>Hypocreales</taxon>
        <taxon>Nectriaceae</taxon>
        <taxon>Fusarium</taxon>
        <taxon>Fusarium tricinctum species complex</taxon>
    </lineage>
</organism>
<evidence type="ECO:0000256" key="5">
    <source>
        <dbReference type="SAM" id="MobiDB-lite"/>
    </source>
</evidence>